<keyword evidence="5" id="KW-0234">DNA repair</keyword>
<evidence type="ECO:0000256" key="1">
    <source>
        <dbReference type="ARBA" id="ARBA00004123"/>
    </source>
</evidence>
<feature type="compositionally biased region" description="Polar residues" evidence="9">
    <location>
        <begin position="473"/>
        <end position="482"/>
    </location>
</feature>
<accession>A0A1B6KN53</accession>
<evidence type="ECO:0000256" key="4">
    <source>
        <dbReference type="ARBA" id="ARBA00022763"/>
    </source>
</evidence>
<dbReference type="InterPro" id="IPR000253">
    <property type="entry name" value="FHA_dom"/>
</dbReference>
<feature type="compositionally biased region" description="Low complexity" evidence="9">
    <location>
        <begin position="415"/>
        <end position="437"/>
    </location>
</feature>
<dbReference type="CDD" id="cd22667">
    <property type="entry name" value="FHA_NBN"/>
    <property type="match status" value="1"/>
</dbReference>
<dbReference type="SUPFAM" id="SSF52113">
    <property type="entry name" value="BRCT domain"/>
    <property type="match status" value="1"/>
</dbReference>
<feature type="compositionally biased region" description="Basic and acidic residues" evidence="9">
    <location>
        <begin position="571"/>
        <end position="586"/>
    </location>
</feature>
<dbReference type="GO" id="GO:0030870">
    <property type="term" value="C:Mre11 complex"/>
    <property type="evidence" value="ECO:0007669"/>
    <property type="project" value="InterPro"/>
</dbReference>
<gene>
    <name evidence="11" type="ORF">g.7644</name>
</gene>
<comment type="subcellular location">
    <subcellularLocation>
        <location evidence="2">Chromosome</location>
    </subcellularLocation>
    <subcellularLocation>
        <location evidence="1">Nucleus</location>
    </subcellularLocation>
</comment>
<proteinExistence type="inferred from homology"/>
<evidence type="ECO:0000256" key="5">
    <source>
        <dbReference type="ARBA" id="ARBA00023204"/>
    </source>
</evidence>
<keyword evidence="6" id="KW-0539">Nucleus</keyword>
<dbReference type="Pfam" id="PF00533">
    <property type="entry name" value="BRCT"/>
    <property type="match status" value="1"/>
</dbReference>
<keyword evidence="3" id="KW-0158">Chromosome</keyword>
<dbReference type="Gene3D" id="3.40.50.10190">
    <property type="entry name" value="BRCT domain"/>
    <property type="match status" value="1"/>
</dbReference>
<sequence>MWLLRNDQKGLIYRVVSGKQHVVSRKDGDLLLVEDQSISRKHAQLFVDDENQNEGIVLKDLESKYGTFIIVGDGELTQLSPNQQITLKCGDSVRFGIQWNSWRVDYVPLLVATSTLTQEEKTEVRRLVTALGGEVVSDWQNRCTHLTMNKLTITVKVVCALAACQPIVMPTFWRSFAQALSSLQATLPNCQDFVPPLAEAVLNPSEVSFAPNAARSRLFNGLTFVASSPKQLNRIKSMVAAAGGEAVEFSARVWTEDKLMRDKIVLMQHSASDKQGSQNSQVPDGYLTVARKLRTQGVRCIPESEIGLGVLYCTVDQYCNPRYNARSVLGSSSSSLENTQRVNIICPDSEESTNSSENQNEINTVPRSPDQSTAKKRPHEDLSEDEEQTKKKPDTRGQSEDLFDSQVANTQPARSSSGSGSSAKASSPEDSSKSKAPVMNPIPSLDMFAPSGKSSSSHNQGEVRPSCEDLFNATGSRQTQNRLADADEFSFISKKGKPQKEVEDGGDEFAFRSKKNSVKQQDHVQDDEFSFASTKRSSKRNRDSDADMFASSNESPLNKSTATPSLKVRRVTNEEEFRLGEKKPSAPKDNVFVFPEKPKRKRKIESLVDEEEAVPEVKVAVYSKEEPSVAGSSSSQAEKEVLPVENIAGTKDWVIYSKLNPALANIKKEVDDEEVDKLAKELHNTTIVVVKSLVVARKKPVETSTAAAGKNFKKFRKVVGINKRAVPHIIGGSDLVPYNADDVELADELVPNHLTPQADEWGFQSNRNRGVTR</sequence>
<dbReference type="Pfam" id="PF08599">
    <property type="entry name" value="Nbs1_C"/>
    <property type="match status" value="1"/>
</dbReference>
<reference evidence="11" key="1">
    <citation type="submission" date="2015-11" db="EMBL/GenBank/DDBJ databases">
        <title>De novo transcriptome assembly of four potential Pierce s Disease insect vectors from Arizona vineyards.</title>
        <authorList>
            <person name="Tassone E.E."/>
        </authorList>
    </citation>
    <scope>NUCLEOTIDE SEQUENCE</scope>
</reference>
<dbReference type="SMART" id="SM01348">
    <property type="entry name" value="Nbs1_C"/>
    <property type="match status" value="1"/>
</dbReference>
<evidence type="ECO:0000256" key="6">
    <source>
        <dbReference type="ARBA" id="ARBA00023242"/>
    </source>
</evidence>
<feature type="compositionally biased region" description="Basic and acidic residues" evidence="9">
    <location>
        <begin position="388"/>
        <end position="399"/>
    </location>
</feature>
<dbReference type="Pfam" id="PF16508">
    <property type="entry name" value="NIBRIN_BRCT_II"/>
    <property type="match status" value="1"/>
</dbReference>
<dbReference type="InterPro" id="IPR001357">
    <property type="entry name" value="BRCT_dom"/>
</dbReference>
<dbReference type="InterPro" id="IPR013908">
    <property type="entry name" value="Nibrin_C"/>
</dbReference>
<dbReference type="InterPro" id="IPR032429">
    <property type="entry name" value="Nibrin_BRCT2"/>
</dbReference>
<dbReference type="GO" id="GO:0003684">
    <property type="term" value="F:damaged DNA binding"/>
    <property type="evidence" value="ECO:0007669"/>
    <property type="project" value="TreeGrafter"/>
</dbReference>
<dbReference type="Gene3D" id="3.40.50.10980">
    <property type="entry name" value="Nibrin, BRCT2 domain"/>
    <property type="match status" value="1"/>
</dbReference>
<organism evidence="11">
    <name type="scientific">Graphocephala atropunctata</name>
    <dbReference type="NCBI Taxonomy" id="36148"/>
    <lineage>
        <taxon>Eukaryota</taxon>
        <taxon>Metazoa</taxon>
        <taxon>Ecdysozoa</taxon>
        <taxon>Arthropoda</taxon>
        <taxon>Hexapoda</taxon>
        <taxon>Insecta</taxon>
        <taxon>Pterygota</taxon>
        <taxon>Neoptera</taxon>
        <taxon>Paraneoptera</taxon>
        <taxon>Hemiptera</taxon>
        <taxon>Auchenorrhyncha</taxon>
        <taxon>Membracoidea</taxon>
        <taxon>Cicadellidae</taxon>
        <taxon>Cicadellinae</taxon>
        <taxon>Cicadellini</taxon>
        <taxon>Graphocephala</taxon>
    </lineage>
</organism>
<keyword evidence="7" id="KW-0131">Cell cycle</keyword>
<evidence type="ECO:0000259" key="10">
    <source>
        <dbReference type="PROSITE" id="PS50006"/>
    </source>
</evidence>
<evidence type="ECO:0000256" key="9">
    <source>
        <dbReference type="SAM" id="MobiDB-lite"/>
    </source>
</evidence>
<evidence type="ECO:0000256" key="8">
    <source>
        <dbReference type="ARBA" id="ARBA00044757"/>
    </source>
</evidence>
<dbReference type="PANTHER" id="PTHR12162:SF0">
    <property type="entry name" value="NIBRIN"/>
    <property type="match status" value="1"/>
</dbReference>
<feature type="compositionally biased region" description="Polar residues" evidence="9">
    <location>
        <begin position="550"/>
        <end position="564"/>
    </location>
</feature>
<dbReference type="GO" id="GO:0005694">
    <property type="term" value="C:chromosome"/>
    <property type="evidence" value="ECO:0007669"/>
    <property type="project" value="UniProtKB-SubCell"/>
</dbReference>
<comment type="similarity">
    <text evidence="8">Belongs to the Nibrin family.</text>
</comment>
<dbReference type="InterPro" id="IPR008984">
    <property type="entry name" value="SMAD_FHA_dom_sf"/>
</dbReference>
<evidence type="ECO:0000313" key="11">
    <source>
        <dbReference type="EMBL" id="JAT12888.1"/>
    </source>
</evidence>
<dbReference type="InterPro" id="IPR043014">
    <property type="entry name" value="Nibrin_BRCT2_sf"/>
</dbReference>
<dbReference type="InterPro" id="IPR036420">
    <property type="entry name" value="BRCT_dom_sf"/>
</dbReference>
<feature type="region of interest" description="Disordered" evidence="9">
    <location>
        <begin position="347"/>
        <end position="594"/>
    </location>
</feature>
<dbReference type="AlphaFoldDB" id="A0A1B6KN53"/>
<evidence type="ECO:0000256" key="3">
    <source>
        <dbReference type="ARBA" id="ARBA00022454"/>
    </source>
</evidence>
<evidence type="ECO:0000256" key="2">
    <source>
        <dbReference type="ARBA" id="ARBA00004286"/>
    </source>
</evidence>
<dbReference type="PROSITE" id="PS50006">
    <property type="entry name" value="FHA_DOMAIN"/>
    <property type="match status" value="1"/>
</dbReference>
<dbReference type="CDD" id="cd17741">
    <property type="entry name" value="BRCT_nibrin"/>
    <property type="match status" value="1"/>
</dbReference>
<dbReference type="GO" id="GO:0000724">
    <property type="term" value="P:double-strand break repair via homologous recombination"/>
    <property type="evidence" value="ECO:0007669"/>
    <property type="project" value="TreeGrafter"/>
</dbReference>
<dbReference type="PANTHER" id="PTHR12162">
    <property type="entry name" value="NIBRIN-RELATED"/>
    <property type="match status" value="1"/>
</dbReference>
<dbReference type="Pfam" id="PF00498">
    <property type="entry name" value="FHA"/>
    <property type="match status" value="1"/>
</dbReference>
<keyword evidence="4" id="KW-0227">DNA damage</keyword>
<name>A0A1B6KN53_9HEMI</name>
<evidence type="ECO:0000256" key="7">
    <source>
        <dbReference type="ARBA" id="ARBA00023306"/>
    </source>
</evidence>
<dbReference type="SUPFAM" id="SSF49879">
    <property type="entry name" value="SMAD/FHA domain"/>
    <property type="match status" value="1"/>
</dbReference>
<feature type="compositionally biased region" description="Low complexity" evidence="9">
    <location>
        <begin position="352"/>
        <end position="363"/>
    </location>
</feature>
<dbReference type="Gene3D" id="2.60.200.20">
    <property type="match status" value="1"/>
</dbReference>
<protein>
    <recommendedName>
        <fullName evidence="10">FHA domain-containing protein</fullName>
    </recommendedName>
</protein>
<dbReference type="InterPro" id="IPR040227">
    <property type="entry name" value="Nibrin-rel"/>
</dbReference>
<dbReference type="EMBL" id="GEBQ01027089">
    <property type="protein sequence ID" value="JAT12888.1"/>
    <property type="molecule type" value="Transcribed_RNA"/>
</dbReference>
<dbReference type="GO" id="GO:0007095">
    <property type="term" value="P:mitotic G2 DNA damage checkpoint signaling"/>
    <property type="evidence" value="ECO:0007669"/>
    <property type="project" value="InterPro"/>
</dbReference>
<feature type="domain" description="FHA" evidence="10">
    <location>
        <begin position="15"/>
        <end position="69"/>
    </location>
</feature>